<keyword evidence="2" id="KW-0808">Transferase</keyword>
<evidence type="ECO:0000259" key="1">
    <source>
        <dbReference type="Pfam" id="PF00535"/>
    </source>
</evidence>
<dbReference type="CDD" id="cd00761">
    <property type="entry name" value="Glyco_tranf_GTA_type"/>
    <property type="match status" value="1"/>
</dbReference>
<proteinExistence type="predicted"/>
<dbReference type="GO" id="GO:0047355">
    <property type="term" value="F:CDP-glycerol glycerophosphotransferase activity"/>
    <property type="evidence" value="ECO:0007669"/>
    <property type="project" value="UniProtKB-EC"/>
</dbReference>
<dbReference type="EMBL" id="JACHDB010000001">
    <property type="protein sequence ID" value="MBB5433002.1"/>
    <property type="molecule type" value="Genomic_DNA"/>
</dbReference>
<feature type="domain" description="Glycosyltransferase 2-like" evidence="1">
    <location>
        <begin position="44"/>
        <end position="110"/>
    </location>
</feature>
<organism evidence="2 3">
    <name type="scientific">Nocardiopsis composta</name>
    <dbReference type="NCBI Taxonomy" id="157465"/>
    <lineage>
        <taxon>Bacteria</taxon>
        <taxon>Bacillati</taxon>
        <taxon>Actinomycetota</taxon>
        <taxon>Actinomycetes</taxon>
        <taxon>Streptosporangiales</taxon>
        <taxon>Nocardiopsidaceae</taxon>
        <taxon>Nocardiopsis</taxon>
    </lineage>
</organism>
<dbReference type="Proteomes" id="UP000572635">
    <property type="component" value="Unassembled WGS sequence"/>
</dbReference>
<keyword evidence="3" id="KW-1185">Reference proteome</keyword>
<dbReference type="GO" id="GO:0016758">
    <property type="term" value="F:hexosyltransferase activity"/>
    <property type="evidence" value="ECO:0007669"/>
    <property type="project" value="UniProtKB-ARBA"/>
</dbReference>
<dbReference type="SUPFAM" id="SSF53448">
    <property type="entry name" value="Nucleotide-diphospho-sugar transferases"/>
    <property type="match status" value="1"/>
</dbReference>
<dbReference type="RefSeq" id="WP_312893653.1">
    <property type="nucleotide sequence ID" value="NZ_BAAAJD010000176.1"/>
</dbReference>
<name>A0A7W8VE72_9ACTN</name>
<comment type="caution">
    <text evidence="2">The sequence shown here is derived from an EMBL/GenBank/DDBJ whole genome shotgun (WGS) entry which is preliminary data.</text>
</comment>
<dbReference type="EC" id="2.7.8.12" evidence="2"/>
<dbReference type="InterPro" id="IPR001173">
    <property type="entry name" value="Glyco_trans_2-like"/>
</dbReference>
<protein>
    <submittedName>
        <fullName evidence="2">CDP-glycerol glycerophosphotransferase</fullName>
        <ecNumber evidence="2">2.7.8.12</ecNumber>
    </submittedName>
</protein>
<evidence type="ECO:0000313" key="3">
    <source>
        <dbReference type="Proteomes" id="UP000572635"/>
    </source>
</evidence>
<gene>
    <name evidence="2" type="ORF">HDA36_003086</name>
</gene>
<dbReference type="Gene3D" id="3.90.550.10">
    <property type="entry name" value="Spore Coat Polysaccharide Biosynthesis Protein SpsA, Chain A"/>
    <property type="match status" value="1"/>
</dbReference>
<evidence type="ECO:0000313" key="2">
    <source>
        <dbReference type="EMBL" id="MBB5433002.1"/>
    </source>
</evidence>
<dbReference type="InterPro" id="IPR029044">
    <property type="entry name" value="Nucleotide-diphossugar_trans"/>
</dbReference>
<reference evidence="2 3" key="1">
    <citation type="submission" date="2020-08" db="EMBL/GenBank/DDBJ databases">
        <title>Sequencing the genomes of 1000 actinobacteria strains.</title>
        <authorList>
            <person name="Klenk H.-P."/>
        </authorList>
    </citation>
    <scope>NUCLEOTIDE SEQUENCE [LARGE SCALE GENOMIC DNA]</scope>
    <source>
        <strain evidence="2 3">DSM 44551</strain>
    </source>
</reference>
<dbReference type="AlphaFoldDB" id="A0A7W8VE72"/>
<dbReference type="PANTHER" id="PTHR22916">
    <property type="entry name" value="GLYCOSYLTRANSFERASE"/>
    <property type="match status" value="1"/>
</dbReference>
<dbReference type="Pfam" id="PF00535">
    <property type="entry name" value="Glycos_transf_2"/>
    <property type="match status" value="1"/>
</dbReference>
<dbReference type="PANTHER" id="PTHR22916:SF3">
    <property type="entry name" value="UDP-GLCNAC:BETAGAL BETA-1,3-N-ACETYLGLUCOSAMINYLTRANSFERASE-LIKE PROTEIN 1"/>
    <property type="match status" value="1"/>
</dbReference>
<sequence length="741" mass="79246">MVVVSAVVSAGEGERDRRLKECLASIEAQTLGGVEVVVVDSSAGLGAARNDGARRAAGEFLVFLDAGERVPPYAFGAMAQGLRASGSDFATAAPPGSTAGPVRGTHVTERPALLADRSAAGRMWRRSFWETAGLSFPEGVEHGDMRVVVPAHFLASAVDVLDEPLLLGPDPAAAGSATAPEELFALVRATAAAVAEIAGAEARAAWDAEALSTDLAGALRRTEDADEAFRLAFTEIANSYIDTVDPRVFQRLPVIDRLKWYLVRRHMHDELLRVLAFERESGPEGLHADALAVRHGTRWYVDYPFLDDPLAEVPQAIYRLTGEIDVQQRAETVRWEDGRLVVTGRLHMGFLPPDSRFRQYLRARAVNLGTGAKARVRIRPRRANAFELPRGAVTTRRDWGGYELSIDPRDLRANDVWRPGEWTVELWAVNRGTTRRATLAWPDPGAASRPEPHEAEPGVWIRPEWRGEDGLRLVVDTPRVRITGSGFTGEGAGTVLELTGTAAPDVPAGAVLRLTRRPGDVFHDVEMERDLAPGLFTARVPAELLLDGFDDRRAAPGGPTASELWDVHLVDGGRVEYRVALEGEDVGGRARVAADRTVGLEPDGPGWALLRAGVERPLISGAEWKEGELRVSGPFAAPEGAAELVLTDTATGERCTAPVAADGDGFSAVLPTAPDTAPADGRYALSLVLAVDGAAEERPLDIDPALLESLPFAGTTAGRPFALDADGPAGPLFTAGPEALP</sequence>
<accession>A0A7W8VE72</accession>